<dbReference type="InterPro" id="IPR027417">
    <property type="entry name" value="P-loop_NTPase"/>
</dbReference>
<accession>A0A699YU96</accession>
<gene>
    <name evidence="3" type="ORF">HaLaN_09757</name>
</gene>
<reference evidence="3 4" key="1">
    <citation type="submission" date="2020-02" db="EMBL/GenBank/DDBJ databases">
        <title>Draft genome sequence of Haematococcus lacustris strain NIES-144.</title>
        <authorList>
            <person name="Morimoto D."/>
            <person name="Nakagawa S."/>
            <person name="Yoshida T."/>
            <person name="Sawayama S."/>
        </authorList>
    </citation>
    <scope>NUCLEOTIDE SEQUENCE [LARGE SCALE GENOMIC DNA]</scope>
    <source>
        <strain evidence="3 4">NIES-144</strain>
    </source>
</reference>
<dbReference type="EMBL" id="BLLF01000654">
    <property type="protein sequence ID" value="GFH13807.1"/>
    <property type="molecule type" value="Genomic_DNA"/>
</dbReference>
<dbReference type="Pfam" id="PF08238">
    <property type="entry name" value="Sel1"/>
    <property type="match status" value="8"/>
</dbReference>
<evidence type="ECO:0000259" key="2">
    <source>
        <dbReference type="Pfam" id="PF00270"/>
    </source>
</evidence>
<dbReference type="InterPro" id="IPR050767">
    <property type="entry name" value="Sel1_AlgK"/>
</dbReference>
<dbReference type="GO" id="GO:0036503">
    <property type="term" value="P:ERAD pathway"/>
    <property type="evidence" value="ECO:0007669"/>
    <property type="project" value="TreeGrafter"/>
</dbReference>
<dbReference type="PANTHER" id="PTHR11102">
    <property type="entry name" value="SEL-1-LIKE PROTEIN"/>
    <property type="match status" value="1"/>
</dbReference>
<feature type="domain" description="DEAD/DEAH-box helicase" evidence="2">
    <location>
        <begin position="412"/>
        <end position="454"/>
    </location>
</feature>
<dbReference type="SUPFAM" id="SSF52540">
    <property type="entry name" value="P-loop containing nucleoside triphosphate hydrolases"/>
    <property type="match status" value="1"/>
</dbReference>
<name>A0A699YU96_HAELA</name>
<dbReference type="Pfam" id="PF00270">
    <property type="entry name" value="DEAD"/>
    <property type="match status" value="1"/>
</dbReference>
<dbReference type="PANTHER" id="PTHR11102:SF147">
    <property type="entry name" value="SEL1L ADAPTOR SUBUNIT OF ERAD E3 UBIQUITIN LIGASE"/>
    <property type="match status" value="1"/>
</dbReference>
<protein>
    <recommendedName>
        <fullName evidence="2">DEAD/DEAH-box helicase domain-containing protein</fullName>
    </recommendedName>
</protein>
<comment type="similarity">
    <text evidence="1">Belongs to the sel-1 family.</text>
</comment>
<organism evidence="3 4">
    <name type="scientific">Haematococcus lacustris</name>
    <name type="common">Green alga</name>
    <name type="synonym">Haematococcus pluvialis</name>
    <dbReference type="NCBI Taxonomy" id="44745"/>
    <lineage>
        <taxon>Eukaryota</taxon>
        <taxon>Viridiplantae</taxon>
        <taxon>Chlorophyta</taxon>
        <taxon>core chlorophytes</taxon>
        <taxon>Chlorophyceae</taxon>
        <taxon>CS clade</taxon>
        <taxon>Chlamydomonadales</taxon>
        <taxon>Haematococcaceae</taxon>
        <taxon>Haematococcus</taxon>
    </lineage>
</organism>
<proteinExistence type="inferred from homology"/>
<dbReference type="Proteomes" id="UP000485058">
    <property type="component" value="Unassembled WGS sequence"/>
</dbReference>
<evidence type="ECO:0000256" key="1">
    <source>
        <dbReference type="ARBA" id="ARBA00038101"/>
    </source>
</evidence>
<dbReference type="SMART" id="SM00671">
    <property type="entry name" value="SEL1"/>
    <property type="match status" value="5"/>
</dbReference>
<evidence type="ECO:0000313" key="4">
    <source>
        <dbReference type="Proteomes" id="UP000485058"/>
    </source>
</evidence>
<comment type="caution">
    <text evidence="3">The sequence shown here is derived from an EMBL/GenBank/DDBJ whole genome shotgun (WGS) entry which is preliminary data.</text>
</comment>
<evidence type="ECO:0000313" key="3">
    <source>
        <dbReference type="EMBL" id="GFH13807.1"/>
    </source>
</evidence>
<dbReference type="GO" id="GO:0005789">
    <property type="term" value="C:endoplasmic reticulum membrane"/>
    <property type="evidence" value="ECO:0007669"/>
    <property type="project" value="TreeGrafter"/>
</dbReference>
<keyword evidence="4" id="KW-1185">Reference proteome</keyword>
<dbReference type="AlphaFoldDB" id="A0A699YU96"/>
<dbReference type="GO" id="GO:0005524">
    <property type="term" value="F:ATP binding"/>
    <property type="evidence" value="ECO:0007669"/>
    <property type="project" value="InterPro"/>
</dbReference>
<dbReference type="Gene3D" id="3.40.50.300">
    <property type="entry name" value="P-loop containing nucleotide triphosphate hydrolases"/>
    <property type="match status" value="1"/>
</dbReference>
<dbReference type="Gene3D" id="1.25.40.10">
    <property type="entry name" value="Tetratricopeptide repeat domain"/>
    <property type="match status" value="1"/>
</dbReference>
<dbReference type="InterPro" id="IPR006597">
    <property type="entry name" value="Sel1-like"/>
</dbReference>
<dbReference type="GO" id="GO:0003676">
    <property type="term" value="F:nucleic acid binding"/>
    <property type="evidence" value="ECO:0007669"/>
    <property type="project" value="InterPro"/>
</dbReference>
<dbReference type="InterPro" id="IPR011545">
    <property type="entry name" value="DEAD/DEAH_box_helicase_dom"/>
</dbReference>
<dbReference type="InterPro" id="IPR011990">
    <property type="entry name" value="TPR-like_helical_dom_sf"/>
</dbReference>
<dbReference type="SUPFAM" id="SSF81901">
    <property type="entry name" value="HCP-like"/>
    <property type="match status" value="1"/>
</dbReference>
<sequence length="491" mass="52453">MIALHRAAQAGSVEASLALSNRFYMGQGVAKSCKVALHYAFLATHTLLPEVETEKRFTIAPTPVNLRDKEHQADFVSADELDNSTQALQMDEDMAARYLVGKGVARDPERACKAFTALAKQGDTFSTFNLGYMHLRGMGVPVDYEEAHKYFKAAALAGMGAGWNGIGVMYWQGQLTGEANTTEAFAAFERGAQLKNSGDALYNLGLMYTQGIACVKNVTKGDHWGALVQYLLLAEQGSDVAATNAAFMLRNNQGYSGPEQLDLAARLLERASAANNTAAAVEYGQLLLEAEALGLSKPDAAEQAVKLWSVAAEKGNPEGSFLLGWAHQAGLGTVHGLPNVTRAQELYRRRSLQAVASEVVEAVTLEGVEYATGEVSDSLGGEAELERLVAEGGKDLSAERVCQIFPHPLDGFQQQALQVFLDGKSVVVCAPTGAGKTAIAEAAAAATLARGKRALSNQKLFEMRKRFGSARCGLQTGDTSLNTEAQVVDWP</sequence>